<comment type="caution">
    <text evidence="2">The sequence shown here is derived from an EMBL/GenBank/DDBJ whole genome shotgun (WGS) entry which is preliminary data.</text>
</comment>
<dbReference type="PRINTS" id="PR01217">
    <property type="entry name" value="PRICHEXTENSN"/>
</dbReference>
<keyword evidence="3" id="KW-1185">Reference proteome</keyword>
<dbReference type="EMBL" id="MU856421">
    <property type="protein sequence ID" value="KAK3896746.1"/>
    <property type="molecule type" value="Genomic_DNA"/>
</dbReference>
<feature type="compositionally biased region" description="Low complexity" evidence="1">
    <location>
        <begin position="78"/>
        <end position="98"/>
    </location>
</feature>
<name>A0AAN6M905_9PEZI</name>
<feature type="region of interest" description="Disordered" evidence="1">
    <location>
        <begin position="1"/>
        <end position="105"/>
    </location>
</feature>
<proteinExistence type="predicted"/>
<evidence type="ECO:0000313" key="2">
    <source>
        <dbReference type="EMBL" id="KAK3896746.1"/>
    </source>
</evidence>
<dbReference type="AlphaFoldDB" id="A0AAN6M905"/>
<evidence type="ECO:0000256" key="1">
    <source>
        <dbReference type="SAM" id="MobiDB-lite"/>
    </source>
</evidence>
<feature type="compositionally biased region" description="Low complexity" evidence="1">
    <location>
        <begin position="29"/>
        <end position="68"/>
    </location>
</feature>
<reference evidence="2" key="1">
    <citation type="journal article" date="2023" name="Mol. Phylogenet. Evol.">
        <title>Genome-scale phylogeny and comparative genomics of the fungal order Sordariales.</title>
        <authorList>
            <person name="Hensen N."/>
            <person name="Bonometti L."/>
            <person name="Westerberg I."/>
            <person name="Brannstrom I.O."/>
            <person name="Guillou S."/>
            <person name="Cros-Aarteil S."/>
            <person name="Calhoun S."/>
            <person name="Haridas S."/>
            <person name="Kuo A."/>
            <person name="Mondo S."/>
            <person name="Pangilinan J."/>
            <person name="Riley R."/>
            <person name="LaButti K."/>
            <person name="Andreopoulos B."/>
            <person name="Lipzen A."/>
            <person name="Chen C."/>
            <person name="Yan M."/>
            <person name="Daum C."/>
            <person name="Ng V."/>
            <person name="Clum A."/>
            <person name="Steindorff A."/>
            <person name="Ohm R.A."/>
            <person name="Martin F."/>
            <person name="Silar P."/>
            <person name="Natvig D.O."/>
            <person name="Lalanne C."/>
            <person name="Gautier V."/>
            <person name="Ament-Velasquez S.L."/>
            <person name="Kruys A."/>
            <person name="Hutchinson M.I."/>
            <person name="Powell A.J."/>
            <person name="Barry K."/>
            <person name="Miller A.N."/>
            <person name="Grigoriev I.V."/>
            <person name="Debuchy R."/>
            <person name="Gladieux P."/>
            <person name="Hiltunen Thoren M."/>
            <person name="Johannesson H."/>
        </authorList>
    </citation>
    <scope>NUCLEOTIDE SEQUENCE</scope>
    <source>
        <strain evidence="2">CBS 103.79</strain>
    </source>
</reference>
<dbReference type="Proteomes" id="UP001303889">
    <property type="component" value="Unassembled WGS sequence"/>
</dbReference>
<gene>
    <name evidence="2" type="ORF">C8A05DRAFT_39706</name>
</gene>
<feature type="non-terminal residue" evidence="2">
    <location>
        <position position="105"/>
    </location>
</feature>
<accession>A0AAN6M905</accession>
<evidence type="ECO:0000313" key="3">
    <source>
        <dbReference type="Proteomes" id="UP001303889"/>
    </source>
</evidence>
<sequence>MPSFFDKYKPRHRRRPTSSPSSPPPPSTPTTRDPSPNILSPTPSNPSQPFSSSPSTPATLSPSSTLDLPSDKTSHTHLTLPLRTPSSASSTPRSLFPTPSTPSSP</sequence>
<organism evidence="2 3">
    <name type="scientific">Staphylotrichum tortipilum</name>
    <dbReference type="NCBI Taxonomy" id="2831512"/>
    <lineage>
        <taxon>Eukaryota</taxon>
        <taxon>Fungi</taxon>
        <taxon>Dikarya</taxon>
        <taxon>Ascomycota</taxon>
        <taxon>Pezizomycotina</taxon>
        <taxon>Sordariomycetes</taxon>
        <taxon>Sordariomycetidae</taxon>
        <taxon>Sordariales</taxon>
        <taxon>Chaetomiaceae</taxon>
        <taxon>Staphylotrichum</taxon>
    </lineage>
</organism>
<protein>
    <submittedName>
        <fullName evidence="2">Uncharacterized protein</fullName>
    </submittedName>
</protein>
<reference evidence="2" key="2">
    <citation type="submission" date="2023-05" db="EMBL/GenBank/DDBJ databases">
        <authorList>
            <consortium name="Lawrence Berkeley National Laboratory"/>
            <person name="Steindorff A."/>
            <person name="Hensen N."/>
            <person name="Bonometti L."/>
            <person name="Westerberg I."/>
            <person name="Brannstrom I.O."/>
            <person name="Guillou S."/>
            <person name="Cros-Aarteil S."/>
            <person name="Calhoun S."/>
            <person name="Haridas S."/>
            <person name="Kuo A."/>
            <person name="Mondo S."/>
            <person name="Pangilinan J."/>
            <person name="Riley R."/>
            <person name="Labutti K."/>
            <person name="Andreopoulos B."/>
            <person name="Lipzen A."/>
            <person name="Chen C."/>
            <person name="Yanf M."/>
            <person name="Daum C."/>
            <person name="Ng V."/>
            <person name="Clum A."/>
            <person name="Ohm R."/>
            <person name="Martin F."/>
            <person name="Silar P."/>
            <person name="Natvig D."/>
            <person name="Lalanne C."/>
            <person name="Gautier V."/>
            <person name="Ament-Velasquez S.L."/>
            <person name="Kruys A."/>
            <person name="Hutchinson M.I."/>
            <person name="Powell A.J."/>
            <person name="Barry K."/>
            <person name="Miller A.N."/>
            <person name="Grigoriev I.V."/>
            <person name="Debuchy R."/>
            <person name="Gladieux P."/>
            <person name="Thoren M.H."/>
            <person name="Johannesson H."/>
        </authorList>
    </citation>
    <scope>NUCLEOTIDE SEQUENCE</scope>
    <source>
        <strain evidence="2">CBS 103.79</strain>
    </source>
</reference>